<dbReference type="EMBL" id="ACEC01000045">
    <property type="protein sequence ID" value="EEG31077.1"/>
    <property type="molecule type" value="Genomic_DNA"/>
</dbReference>
<evidence type="ECO:0000313" key="1">
    <source>
        <dbReference type="EMBL" id="EEG31077.1"/>
    </source>
</evidence>
<dbReference type="Proteomes" id="UP000003340">
    <property type="component" value="Unassembled WGS sequence"/>
</dbReference>
<dbReference type="HOGENOM" id="CLU_3307436_0_0_9"/>
<comment type="caution">
    <text evidence="1">The sequence shown here is derived from an EMBL/GenBank/DDBJ whole genome shotgun (WGS) entry which is preliminary data.</text>
</comment>
<sequence length="39" mass="4433">MPPHSPNLLLSCTGLIIKQTMSLFISLQFYNIQNSIKLQ</sequence>
<name>C0EC16_9FIRM</name>
<organism evidence="1 2">
    <name type="scientific">[Clostridium] methylpentosum DSM 5476</name>
    <dbReference type="NCBI Taxonomy" id="537013"/>
    <lineage>
        <taxon>Bacteria</taxon>
        <taxon>Bacillati</taxon>
        <taxon>Bacillota</taxon>
        <taxon>Clostridia</taxon>
        <taxon>Eubacteriales</taxon>
        <taxon>Oscillospiraceae</taxon>
        <taxon>Oscillospiraceae incertae sedis</taxon>
    </lineage>
</organism>
<gene>
    <name evidence="1" type="ORF">CLOSTMETH_01385</name>
</gene>
<keyword evidence="2" id="KW-1185">Reference proteome</keyword>
<dbReference type="STRING" id="537013.CLOSTMETH_01385"/>
<reference evidence="1 2" key="2">
    <citation type="submission" date="2009-02" db="EMBL/GenBank/DDBJ databases">
        <title>Draft genome sequence of Clostridium methylpentosum (DSM 5476).</title>
        <authorList>
            <person name="Sudarsanam P."/>
            <person name="Ley R."/>
            <person name="Guruge J."/>
            <person name="Turnbaugh P.J."/>
            <person name="Mahowald M."/>
            <person name="Liep D."/>
            <person name="Gordon J."/>
        </authorList>
    </citation>
    <scope>NUCLEOTIDE SEQUENCE [LARGE SCALE GENOMIC DNA]</scope>
    <source>
        <strain evidence="1 2">DSM 5476</strain>
    </source>
</reference>
<accession>C0EC16</accession>
<dbReference type="AlphaFoldDB" id="C0EC16"/>
<protein>
    <submittedName>
        <fullName evidence="1">Uncharacterized protein</fullName>
    </submittedName>
</protein>
<evidence type="ECO:0000313" key="2">
    <source>
        <dbReference type="Proteomes" id="UP000003340"/>
    </source>
</evidence>
<reference evidence="1 2" key="1">
    <citation type="submission" date="2009-01" db="EMBL/GenBank/DDBJ databases">
        <authorList>
            <person name="Fulton L."/>
            <person name="Clifton S."/>
            <person name="Fulton B."/>
            <person name="Xu J."/>
            <person name="Minx P."/>
            <person name="Pepin K.H."/>
            <person name="Johnson M."/>
            <person name="Bhonagiri V."/>
            <person name="Nash W.E."/>
            <person name="Mardis E.R."/>
            <person name="Wilson R.K."/>
        </authorList>
    </citation>
    <scope>NUCLEOTIDE SEQUENCE [LARGE SCALE GENOMIC DNA]</scope>
    <source>
        <strain evidence="1 2">DSM 5476</strain>
    </source>
</reference>
<proteinExistence type="predicted"/>